<dbReference type="EMBL" id="JAUFQU010000018">
    <property type="protein sequence ID" value="MDN3709121.1"/>
    <property type="molecule type" value="Genomic_DNA"/>
</dbReference>
<keyword evidence="3" id="KW-1185">Reference proteome</keyword>
<gene>
    <name evidence="1" type="ORF">QW060_06830</name>
    <name evidence="2" type="ORF">QW060_18910</name>
</gene>
<dbReference type="EMBL" id="JAUFQU010000001">
    <property type="protein sequence ID" value="MDN3706844.1"/>
    <property type="molecule type" value="Genomic_DNA"/>
</dbReference>
<dbReference type="Proteomes" id="UP001242368">
    <property type="component" value="Unassembled WGS sequence"/>
</dbReference>
<name>A0ABT8CRP2_9FLAO</name>
<protein>
    <submittedName>
        <fullName evidence="1">Uncharacterized protein</fullName>
    </submittedName>
</protein>
<proteinExistence type="predicted"/>
<evidence type="ECO:0000313" key="1">
    <source>
        <dbReference type="EMBL" id="MDN3706844.1"/>
    </source>
</evidence>
<comment type="caution">
    <text evidence="1">The sequence shown here is derived from an EMBL/GenBank/DDBJ whole genome shotgun (WGS) entry which is preliminary data.</text>
</comment>
<reference evidence="1" key="1">
    <citation type="journal article" date="2014" name="Int. J. Syst. Evol. Microbiol.">
        <title>Complete genome of a new Firmicutes species belonging to the dominant human colonic microbiota ('Ruminococcus bicirculans') reveals two chromosomes and a selective capacity to utilize plant glucans.</title>
        <authorList>
            <consortium name="NISC Comparative Sequencing Program"/>
            <person name="Wegmann U."/>
            <person name="Louis P."/>
            <person name="Goesmann A."/>
            <person name="Henrissat B."/>
            <person name="Duncan S.H."/>
            <person name="Flint H.J."/>
        </authorList>
    </citation>
    <scope>NUCLEOTIDE SEQUENCE</scope>
    <source>
        <strain evidence="1">CECT 7184</strain>
    </source>
</reference>
<accession>A0ABT8CRP2</accession>
<organism evidence="1 3">
    <name type="scientific">Paenimyroides ceti</name>
    <dbReference type="NCBI Taxonomy" id="395087"/>
    <lineage>
        <taxon>Bacteria</taxon>
        <taxon>Pseudomonadati</taxon>
        <taxon>Bacteroidota</taxon>
        <taxon>Flavobacteriia</taxon>
        <taxon>Flavobacteriales</taxon>
        <taxon>Flavobacteriaceae</taxon>
        <taxon>Paenimyroides</taxon>
    </lineage>
</organism>
<evidence type="ECO:0000313" key="2">
    <source>
        <dbReference type="EMBL" id="MDN3709121.1"/>
    </source>
</evidence>
<evidence type="ECO:0000313" key="3">
    <source>
        <dbReference type="Proteomes" id="UP001242368"/>
    </source>
</evidence>
<dbReference type="RefSeq" id="WP_290362896.1">
    <property type="nucleotide sequence ID" value="NZ_JAUFQU010000001.1"/>
</dbReference>
<sequence>MKNKENLILTSKMEFHHEEMLKDKLSAGFLSLQLATIISEMVYAHYKESHVLYLRKIFIEYEDQVLKFIRIKVRDFNKKKKIIDKEF</sequence>
<reference evidence="3" key="2">
    <citation type="journal article" date="2019" name="Int. J. Syst. Evol. Microbiol.">
        <title>The Global Catalogue of Microorganisms (GCM) 10K type strain sequencing project: providing services to taxonomists for standard genome sequencing and annotation.</title>
        <authorList>
            <consortium name="The Broad Institute Genomics Platform"/>
            <consortium name="The Broad Institute Genome Sequencing Center for Infectious Disease"/>
            <person name="Wu L."/>
            <person name="Ma J."/>
        </authorList>
    </citation>
    <scope>NUCLEOTIDE SEQUENCE [LARGE SCALE GENOMIC DNA]</scope>
    <source>
        <strain evidence="3">CECT 7184</strain>
    </source>
</reference>
<reference evidence="1" key="3">
    <citation type="submission" date="2023-06" db="EMBL/GenBank/DDBJ databases">
        <authorList>
            <person name="Lucena T."/>
            <person name="Sun Q."/>
        </authorList>
    </citation>
    <scope>NUCLEOTIDE SEQUENCE</scope>
    <source>
        <strain evidence="1">CECT 7184</strain>
    </source>
</reference>